<evidence type="ECO:0000256" key="6">
    <source>
        <dbReference type="ARBA" id="ARBA00023043"/>
    </source>
</evidence>
<dbReference type="SMART" id="SM00248">
    <property type="entry name" value="ANK"/>
    <property type="match status" value="8"/>
</dbReference>
<dbReference type="Proteomes" id="UP000447434">
    <property type="component" value="Chromosome 22"/>
</dbReference>
<evidence type="ECO:0000256" key="4">
    <source>
        <dbReference type="ARBA" id="ARBA00022737"/>
    </source>
</evidence>
<protein>
    <submittedName>
        <fullName evidence="8">Putative ankyrin repeat-containing protein</fullName>
    </submittedName>
</protein>
<evidence type="ECO:0000256" key="5">
    <source>
        <dbReference type="ARBA" id="ARBA00022989"/>
    </source>
</evidence>
<dbReference type="GO" id="GO:0005886">
    <property type="term" value="C:plasma membrane"/>
    <property type="evidence" value="ECO:0007669"/>
    <property type="project" value="UniProtKB-SubCell"/>
</dbReference>
<dbReference type="PANTHER" id="PTHR24186:SF18">
    <property type="entry name" value="ANKYRIN REPEAT FAMILY PROTEIN"/>
    <property type="match status" value="1"/>
</dbReference>
<evidence type="ECO:0000256" key="1">
    <source>
        <dbReference type="ARBA" id="ARBA00004141"/>
    </source>
</evidence>
<dbReference type="AlphaFoldDB" id="A0A6A4NGL1"/>
<dbReference type="Pfam" id="PF13962">
    <property type="entry name" value="PGG"/>
    <property type="match status" value="1"/>
</dbReference>
<evidence type="ECO:0000256" key="3">
    <source>
        <dbReference type="ARBA" id="ARBA00022692"/>
    </source>
</evidence>
<dbReference type="PRINTS" id="PR01415">
    <property type="entry name" value="ANKYRIN"/>
</dbReference>
<keyword evidence="3" id="KW-0812">Transmembrane</keyword>
<keyword evidence="4" id="KW-0677">Repeat</keyword>
<comment type="subcellular location">
    <subcellularLocation>
        <location evidence="2">Cell membrane</location>
        <topology evidence="2">Peripheral membrane protein</topology>
        <orientation evidence="2">Cytoplasmic side</orientation>
    </subcellularLocation>
    <subcellularLocation>
        <location evidence="1">Membrane</location>
        <topology evidence="1">Multi-pass membrane protein</topology>
    </subcellularLocation>
</comment>
<dbReference type="Pfam" id="PF12796">
    <property type="entry name" value="Ank_2"/>
    <property type="match status" value="3"/>
</dbReference>
<name>A0A6A4NGL1_LUPAL</name>
<evidence type="ECO:0000313" key="9">
    <source>
        <dbReference type="Proteomes" id="UP000447434"/>
    </source>
</evidence>
<dbReference type="EMBL" id="WOCE01000022">
    <property type="protein sequence ID" value="KAE9587931.1"/>
    <property type="molecule type" value="Genomic_DNA"/>
</dbReference>
<accession>A0A6A4NGL1</accession>
<dbReference type="PROSITE" id="PS50088">
    <property type="entry name" value="ANK_REPEAT"/>
    <property type="match status" value="6"/>
</dbReference>
<reference evidence="9" key="1">
    <citation type="journal article" date="2020" name="Nat. Commun.">
        <title>Genome sequence of the cluster root forming white lupin.</title>
        <authorList>
            <person name="Hufnagel B."/>
            <person name="Marques A."/>
            <person name="Soriano A."/>
            <person name="Marques L."/>
            <person name="Divol F."/>
            <person name="Doumas P."/>
            <person name="Sallet E."/>
            <person name="Mancinotti D."/>
            <person name="Carrere S."/>
            <person name="Marande W."/>
            <person name="Arribat S."/>
            <person name="Keller J."/>
            <person name="Huneau C."/>
            <person name="Blein T."/>
            <person name="Aime D."/>
            <person name="Laguerre M."/>
            <person name="Taylor J."/>
            <person name="Schubert V."/>
            <person name="Nelson M."/>
            <person name="Geu-Flores F."/>
            <person name="Crespi M."/>
            <person name="Gallardo-Guerrero K."/>
            <person name="Delaux P.-M."/>
            <person name="Salse J."/>
            <person name="Berges H."/>
            <person name="Guyot R."/>
            <person name="Gouzy J."/>
            <person name="Peret B."/>
        </authorList>
    </citation>
    <scope>NUCLEOTIDE SEQUENCE [LARGE SCALE GENOMIC DNA]</scope>
    <source>
        <strain evidence="9">cv. Amiga</strain>
    </source>
</reference>
<proteinExistence type="predicted"/>
<dbReference type="Gene3D" id="1.25.40.20">
    <property type="entry name" value="Ankyrin repeat-containing domain"/>
    <property type="match status" value="3"/>
</dbReference>
<dbReference type="Pfam" id="PF00023">
    <property type="entry name" value="Ank"/>
    <property type="match status" value="1"/>
</dbReference>
<sequence>MLVASMVTPALQQHAAPVSTPRKKMTKQLTGKKDDNPLHSAARAGHLAVLKDTFANAEEDELHELLAKQNQDGETALYVAAEYGYVDVVREMIQYYDLVDAGIKARNGFDALHIAAKQGDLDVLKILMEAHPELSMTVDPSNTTALHTAAAQGHIEVVKFLLEAGSSLATIAKSNGKTALHSAARNGHLEVVKALIQKDPVAATRTDKKGQTALHMAVKGQNLVVVEELIKADPSLINIVDTKGNAALHIAARKGRSQIIKFLLGVKETDLTAVNRSGETALDTAVVTGNHDVKAILLEHGAQSARALKPQATTSAARELKQTVSDIKHEVHYQLEHTRQTRKRVQGIANRINKMHAEGLNNAINSTTVVAVLIATVAFAAIFTVPGQFVDDPDNIPSGMSLGEANIAPQAPFIIFFIFDSIALFISLAVVVVQTSVVVIESKAKKQMMAIINKLMWLACVLVSVAFLALSFVVVGKQEKWLAIAVTIIGTTIMATTLGTMCYWVIRHRIEASNLRNIRKSSLESRSKSFSVSALSDSELLNNEFKKMYAI</sequence>
<dbReference type="SUPFAM" id="SSF48403">
    <property type="entry name" value="Ankyrin repeat"/>
    <property type="match status" value="1"/>
</dbReference>
<comment type="caution">
    <text evidence="8">The sequence shown here is derived from an EMBL/GenBank/DDBJ whole genome shotgun (WGS) entry which is preliminary data.</text>
</comment>
<keyword evidence="6" id="KW-0040">ANK repeat</keyword>
<evidence type="ECO:0000313" key="8">
    <source>
        <dbReference type="EMBL" id="KAE9587931.1"/>
    </source>
</evidence>
<keyword evidence="9" id="KW-1185">Reference proteome</keyword>
<evidence type="ECO:0000256" key="2">
    <source>
        <dbReference type="ARBA" id="ARBA00004413"/>
    </source>
</evidence>
<evidence type="ECO:0000256" key="7">
    <source>
        <dbReference type="ARBA" id="ARBA00023136"/>
    </source>
</evidence>
<keyword evidence="7" id="KW-0472">Membrane</keyword>
<keyword evidence="5" id="KW-1133">Transmembrane helix</keyword>
<dbReference type="PANTHER" id="PTHR24186">
    <property type="entry name" value="PROTEIN PHOSPHATASE 1 REGULATORY SUBUNIT"/>
    <property type="match status" value="1"/>
</dbReference>
<dbReference type="PROSITE" id="PS50297">
    <property type="entry name" value="ANK_REP_REGION"/>
    <property type="match status" value="6"/>
</dbReference>
<dbReference type="InterPro" id="IPR026961">
    <property type="entry name" value="PGG_dom"/>
</dbReference>
<gene>
    <name evidence="8" type="ORF">Lalb_Chr22g0350041</name>
</gene>
<dbReference type="InterPro" id="IPR002110">
    <property type="entry name" value="Ankyrin_rpt"/>
</dbReference>
<organism evidence="8 9">
    <name type="scientific">Lupinus albus</name>
    <name type="common">White lupine</name>
    <name type="synonym">Lupinus termis</name>
    <dbReference type="NCBI Taxonomy" id="3870"/>
    <lineage>
        <taxon>Eukaryota</taxon>
        <taxon>Viridiplantae</taxon>
        <taxon>Streptophyta</taxon>
        <taxon>Embryophyta</taxon>
        <taxon>Tracheophyta</taxon>
        <taxon>Spermatophyta</taxon>
        <taxon>Magnoliopsida</taxon>
        <taxon>eudicotyledons</taxon>
        <taxon>Gunneridae</taxon>
        <taxon>Pentapetalae</taxon>
        <taxon>rosids</taxon>
        <taxon>fabids</taxon>
        <taxon>Fabales</taxon>
        <taxon>Fabaceae</taxon>
        <taxon>Papilionoideae</taxon>
        <taxon>50 kb inversion clade</taxon>
        <taxon>genistoids sensu lato</taxon>
        <taxon>core genistoids</taxon>
        <taxon>Genisteae</taxon>
        <taxon>Lupinus</taxon>
    </lineage>
</organism>
<dbReference type="InterPro" id="IPR036770">
    <property type="entry name" value="Ankyrin_rpt-contain_sf"/>
</dbReference>
<dbReference type="OrthoDB" id="194358at2759"/>